<dbReference type="Proteomes" id="UP000054854">
    <property type="component" value="Unassembled WGS sequence"/>
</dbReference>
<feature type="coiled-coil region" evidence="1">
    <location>
        <begin position="377"/>
        <end position="418"/>
    </location>
</feature>
<keyword evidence="5" id="KW-1185">Reference proteome</keyword>
<feature type="compositionally biased region" description="Basic and acidic residues" evidence="2">
    <location>
        <begin position="142"/>
        <end position="159"/>
    </location>
</feature>
<evidence type="ECO:0000313" key="5">
    <source>
        <dbReference type="Proteomes" id="UP000054854"/>
    </source>
</evidence>
<dbReference type="EMBL" id="LNXX01000043">
    <property type="protein sequence ID" value="KTC82995.1"/>
    <property type="molecule type" value="Genomic_DNA"/>
</dbReference>
<gene>
    <name evidence="3" type="ORF">Lcin_2367</name>
    <name evidence="4" type="ORF">NCTC12438_02442</name>
</gene>
<accession>A0A378IUY1</accession>
<dbReference type="RefSeq" id="WP_058465516.1">
    <property type="nucleotide sequence ID" value="NZ_CAAAHQ010000025.1"/>
</dbReference>
<feature type="region of interest" description="Disordered" evidence="2">
    <location>
        <begin position="128"/>
        <end position="160"/>
    </location>
</feature>
<evidence type="ECO:0000313" key="4">
    <source>
        <dbReference type="EMBL" id="STX35814.1"/>
    </source>
</evidence>
<evidence type="ECO:0000313" key="3">
    <source>
        <dbReference type="EMBL" id="KTC82995.1"/>
    </source>
</evidence>
<organism evidence="4 6">
    <name type="scientific">Legionella cincinnatiensis</name>
    <dbReference type="NCBI Taxonomy" id="28085"/>
    <lineage>
        <taxon>Bacteria</taxon>
        <taxon>Pseudomonadati</taxon>
        <taxon>Pseudomonadota</taxon>
        <taxon>Gammaproteobacteria</taxon>
        <taxon>Legionellales</taxon>
        <taxon>Legionellaceae</taxon>
        <taxon>Legionella</taxon>
    </lineage>
</organism>
<keyword evidence="1" id="KW-0175">Coiled coil</keyword>
<reference evidence="3 5" key="1">
    <citation type="submission" date="2015-11" db="EMBL/GenBank/DDBJ databases">
        <title>Genomic analysis of 38 Legionella species identifies large and diverse effector repertoires.</title>
        <authorList>
            <person name="Burstein D."/>
            <person name="Amaro F."/>
            <person name="Zusman T."/>
            <person name="Lifshitz Z."/>
            <person name="Cohen O."/>
            <person name="Gilbert J.A."/>
            <person name="Pupko T."/>
            <person name="Shuman H.A."/>
            <person name="Segal G."/>
        </authorList>
    </citation>
    <scope>NUCLEOTIDE SEQUENCE [LARGE SCALE GENOMIC DNA]</scope>
    <source>
        <strain evidence="3 5">CDC#72-OH-14</strain>
    </source>
</reference>
<evidence type="ECO:0000313" key="6">
    <source>
        <dbReference type="Proteomes" id="UP000255316"/>
    </source>
</evidence>
<sequence>MRARIMYQAIAATRRMTSMSRIASMTPPPFTSPPPVINSNVMFSTPTRAFSTSIHSSNIQNIIKEYIDNDKELSETEKSQLVNSVSLEVMDLITNAPQNFRINKNLQEYYDSIDVHVSNNPNPKIQEAEVNPTGNMPQGGNEAKENVKDETTQKTKDSSAKNIMSAKELQDKVFREAKEHVQDNRGLLFAFNLVENTLKKASAPLFDGLYTAFADKDGIPEHKSKSVLNVAKWIVLAILIYSLHEYYNKKYDEIEKMDKSVIARYSDVEDLYDKAVLIAQECVRQMNSINELEKDIDLNQELLNLLENCANSENDPHGYLTRFKTFFQAHLDSFLHDKSIETSKLDHKIQRELRSREEQNPLASKLLERTTGFQGTKNALEDKIKELDREVVHKKEGIRIKEEQISLKKEQIKEISEKTEKDEVKIMRNPLVRLGIFTPQFPASKNNCLSCKEELIKIKKEDEEDDDDTLRMSVD</sequence>
<protein>
    <submittedName>
        <fullName evidence="4">Uncharacterized protein</fullName>
    </submittedName>
</protein>
<proteinExistence type="predicted"/>
<reference evidence="4 6" key="2">
    <citation type="submission" date="2018-06" db="EMBL/GenBank/DDBJ databases">
        <authorList>
            <consortium name="Pathogen Informatics"/>
            <person name="Doyle S."/>
        </authorList>
    </citation>
    <scope>NUCLEOTIDE SEQUENCE [LARGE SCALE GENOMIC DNA]</scope>
    <source>
        <strain evidence="4 6">NCTC12438</strain>
    </source>
</reference>
<dbReference type="AlphaFoldDB" id="A0A378IUY1"/>
<evidence type="ECO:0000256" key="1">
    <source>
        <dbReference type="SAM" id="Coils"/>
    </source>
</evidence>
<evidence type="ECO:0000256" key="2">
    <source>
        <dbReference type="SAM" id="MobiDB-lite"/>
    </source>
</evidence>
<name>A0A378IUY1_9GAMM</name>
<dbReference type="OrthoDB" id="5653485at2"/>
<dbReference type="EMBL" id="UGNX01000001">
    <property type="protein sequence ID" value="STX35814.1"/>
    <property type="molecule type" value="Genomic_DNA"/>
</dbReference>
<dbReference type="Proteomes" id="UP000255316">
    <property type="component" value="Unassembled WGS sequence"/>
</dbReference>